<name>A0ACB7RPS4_HYAAI</name>
<sequence>MLSQQAGAQRANASTAAEASRAPRNGNLRANGSKVKLPKLELQRFSGAATELRPFWEQYQQATHDNGALSGGEKFLYLQSALSGRAAAAVAGIQASAANYNPVIELLKERFGRTDVLIQEHLTQLLDLPTVRSGQEVRDLRRL</sequence>
<dbReference type="EMBL" id="CM023489">
    <property type="protein sequence ID" value="KAH6922479.1"/>
    <property type="molecule type" value="Genomic_DNA"/>
</dbReference>
<organism evidence="1 2">
    <name type="scientific">Hyalomma asiaticum</name>
    <name type="common">Tick</name>
    <dbReference type="NCBI Taxonomy" id="266040"/>
    <lineage>
        <taxon>Eukaryota</taxon>
        <taxon>Metazoa</taxon>
        <taxon>Ecdysozoa</taxon>
        <taxon>Arthropoda</taxon>
        <taxon>Chelicerata</taxon>
        <taxon>Arachnida</taxon>
        <taxon>Acari</taxon>
        <taxon>Parasitiformes</taxon>
        <taxon>Ixodida</taxon>
        <taxon>Ixodoidea</taxon>
        <taxon>Ixodidae</taxon>
        <taxon>Hyalomminae</taxon>
        <taxon>Hyalomma</taxon>
    </lineage>
</organism>
<gene>
    <name evidence="1" type="ORF">HPB50_014778</name>
</gene>
<proteinExistence type="predicted"/>
<evidence type="ECO:0000313" key="1">
    <source>
        <dbReference type="EMBL" id="KAH6922479.1"/>
    </source>
</evidence>
<keyword evidence="2" id="KW-1185">Reference proteome</keyword>
<reference evidence="1" key="1">
    <citation type="submission" date="2020-05" db="EMBL/GenBank/DDBJ databases">
        <title>Large-scale comparative analyses of tick genomes elucidate their genetic diversity and vector capacities.</title>
        <authorList>
            <person name="Jia N."/>
            <person name="Wang J."/>
            <person name="Shi W."/>
            <person name="Du L."/>
            <person name="Sun Y."/>
            <person name="Zhan W."/>
            <person name="Jiang J."/>
            <person name="Wang Q."/>
            <person name="Zhang B."/>
            <person name="Ji P."/>
            <person name="Sakyi L.B."/>
            <person name="Cui X."/>
            <person name="Yuan T."/>
            <person name="Jiang B."/>
            <person name="Yang W."/>
            <person name="Lam T.T.-Y."/>
            <person name="Chang Q."/>
            <person name="Ding S."/>
            <person name="Wang X."/>
            <person name="Zhu J."/>
            <person name="Ruan X."/>
            <person name="Zhao L."/>
            <person name="Wei J."/>
            <person name="Que T."/>
            <person name="Du C."/>
            <person name="Cheng J."/>
            <person name="Dai P."/>
            <person name="Han X."/>
            <person name="Huang E."/>
            <person name="Gao Y."/>
            <person name="Liu J."/>
            <person name="Shao H."/>
            <person name="Ye R."/>
            <person name="Li L."/>
            <person name="Wei W."/>
            <person name="Wang X."/>
            <person name="Wang C."/>
            <person name="Yang T."/>
            <person name="Huo Q."/>
            <person name="Li W."/>
            <person name="Guo W."/>
            <person name="Chen H."/>
            <person name="Zhou L."/>
            <person name="Ni X."/>
            <person name="Tian J."/>
            <person name="Zhou Y."/>
            <person name="Sheng Y."/>
            <person name="Liu T."/>
            <person name="Pan Y."/>
            <person name="Xia L."/>
            <person name="Li J."/>
            <person name="Zhao F."/>
            <person name="Cao W."/>
        </authorList>
    </citation>
    <scope>NUCLEOTIDE SEQUENCE</scope>
    <source>
        <strain evidence="1">Hyas-2018</strain>
    </source>
</reference>
<dbReference type="Proteomes" id="UP000821845">
    <property type="component" value="Chromosome 9"/>
</dbReference>
<protein>
    <submittedName>
        <fullName evidence="1">Uncharacterized protein</fullName>
    </submittedName>
</protein>
<accession>A0ACB7RPS4</accession>
<evidence type="ECO:0000313" key="2">
    <source>
        <dbReference type="Proteomes" id="UP000821845"/>
    </source>
</evidence>
<comment type="caution">
    <text evidence="1">The sequence shown here is derived from an EMBL/GenBank/DDBJ whole genome shotgun (WGS) entry which is preliminary data.</text>
</comment>